<dbReference type="Proteomes" id="UP000319712">
    <property type="component" value="Unassembled WGS sequence"/>
</dbReference>
<evidence type="ECO:0000313" key="3">
    <source>
        <dbReference type="EMBL" id="SMO43064.1"/>
    </source>
</evidence>
<protein>
    <recommendedName>
        <fullName evidence="2">N-acetyltransferase domain-containing protein</fullName>
    </recommendedName>
</protein>
<dbReference type="Pfam" id="PF00583">
    <property type="entry name" value="Acetyltransf_1"/>
    <property type="match status" value="1"/>
</dbReference>
<dbReference type="SUPFAM" id="SSF55729">
    <property type="entry name" value="Acyl-CoA N-acyltransferases (Nat)"/>
    <property type="match status" value="1"/>
</dbReference>
<dbReference type="RefSeq" id="WP_394348700.1">
    <property type="nucleotide sequence ID" value="NZ_FXTD01000002.1"/>
</dbReference>
<evidence type="ECO:0000259" key="2">
    <source>
        <dbReference type="Pfam" id="PF00583"/>
    </source>
</evidence>
<feature type="compositionally biased region" description="Low complexity" evidence="1">
    <location>
        <begin position="233"/>
        <end position="242"/>
    </location>
</feature>
<dbReference type="InterPro" id="IPR016181">
    <property type="entry name" value="Acyl_CoA_acyltransferase"/>
</dbReference>
<evidence type="ECO:0000256" key="1">
    <source>
        <dbReference type="SAM" id="MobiDB-lite"/>
    </source>
</evidence>
<feature type="compositionally biased region" description="Pro residues" evidence="1">
    <location>
        <begin position="209"/>
        <end position="232"/>
    </location>
</feature>
<feature type="domain" description="N-acetyltransferase" evidence="2">
    <location>
        <begin position="71"/>
        <end position="144"/>
    </location>
</feature>
<proteinExistence type="predicted"/>
<evidence type="ECO:0000313" key="4">
    <source>
        <dbReference type="Proteomes" id="UP000319712"/>
    </source>
</evidence>
<accession>A0A521B7J4</accession>
<dbReference type="Gene3D" id="3.40.630.30">
    <property type="match status" value="1"/>
</dbReference>
<name>A0A521B7J4_9EURY</name>
<dbReference type="GO" id="GO:0016747">
    <property type="term" value="F:acyltransferase activity, transferring groups other than amino-acyl groups"/>
    <property type="evidence" value="ECO:0007669"/>
    <property type="project" value="InterPro"/>
</dbReference>
<dbReference type="AlphaFoldDB" id="A0A521B7J4"/>
<dbReference type="EMBL" id="FXTD01000002">
    <property type="protein sequence ID" value="SMO43064.1"/>
    <property type="molecule type" value="Genomic_DNA"/>
</dbReference>
<reference evidence="3 4" key="1">
    <citation type="submission" date="2017-05" db="EMBL/GenBank/DDBJ databases">
        <authorList>
            <person name="Varghese N."/>
            <person name="Submissions S."/>
        </authorList>
    </citation>
    <scope>NUCLEOTIDE SEQUENCE [LARGE SCALE GENOMIC DNA]</scope>
    <source>
        <strain evidence="3 4">DSM 19504</strain>
    </source>
</reference>
<sequence>MVSDRTEFAVAGAPGEGATCRLDYRAFAYAGKFVVGDTGKAFLRTVDGSDAAPEWEPAQSVPETVNPDAFETDVLAAVSFSPDRTDPACCRLRYVTVHVARRGEELGPDLVRRTVSWLADAGYERVRIAVNNPFAYEALYKCGFAYTGEETGLAELELERPADAPATTRDDAERYRAGLAVFRDREDDPPEAVRRFLADRLGDGGDGPADPPRPPDSPDPPRPPDSPDPPDSLDPADAPDSRNTLTDEDPS</sequence>
<organism evidence="3 4">
    <name type="scientific">Halorubrum cibi</name>
    <dbReference type="NCBI Taxonomy" id="413815"/>
    <lineage>
        <taxon>Archaea</taxon>
        <taxon>Methanobacteriati</taxon>
        <taxon>Methanobacteriota</taxon>
        <taxon>Stenosarchaea group</taxon>
        <taxon>Halobacteria</taxon>
        <taxon>Halobacteriales</taxon>
        <taxon>Haloferacaceae</taxon>
        <taxon>Halorubrum</taxon>
    </lineage>
</organism>
<feature type="region of interest" description="Disordered" evidence="1">
    <location>
        <begin position="196"/>
        <end position="251"/>
    </location>
</feature>
<keyword evidence="4" id="KW-1185">Reference proteome</keyword>
<dbReference type="InterPro" id="IPR000182">
    <property type="entry name" value="GNAT_dom"/>
</dbReference>
<gene>
    <name evidence="3" type="ORF">SAMN06264867_10268</name>
</gene>